<dbReference type="UniPathway" id="UPA00035">
    <property type="reaction ID" value="UER00044"/>
</dbReference>
<dbReference type="InterPro" id="IPR011060">
    <property type="entry name" value="RibuloseP-bd_barrel"/>
</dbReference>
<evidence type="ECO:0000313" key="15">
    <source>
        <dbReference type="EMBL" id="RPA86167.1"/>
    </source>
</evidence>
<keyword evidence="10 13" id="KW-0057">Aromatic amino acid biosynthesis</keyword>
<keyword evidence="16" id="KW-1185">Reference proteome</keyword>
<dbReference type="InterPro" id="IPR036052">
    <property type="entry name" value="TrpB-like_PALP_sf"/>
</dbReference>
<protein>
    <recommendedName>
        <fullName evidence="6 13">Tryptophan synthase</fullName>
        <ecNumber evidence="5 13">4.2.1.20</ecNumber>
    </recommendedName>
</protein>
<evidence type="ECO:0000256" key="8">
    <source>
        <dbReference type="ARBA" id="ARBA00022822"/>
    </source>
</evidence>
<dbReference type="CDD" id="cd06446">
    <property type="entry name" value="Trp-synth_B"/>
    <property type="match status" value="1"/>
</dbReference>
<reference evidence="15 16" key="1">
    <citation type="journal article" date="2018" name="Nat. Ecol. Evol.">
        <title>Pezizomycetes genomes reveal the molecular basis of ectomycorrhizal truffle lifestyle.</title>
        <authorList>
            <person name="Murat C."/>
            <person name="Payen T."/>
            <person name="Noel B."/>
            <person name="Kuo A."/>
            <person name="Morin E."/>
            <person name="Chen J."/>
            <person name="Kohler A."/>
            <person name="Krizsan K."/>
            <person name="Balestrini R."/>
            <person name="Da Silva C."/>
            <person name="Montanini B."/>
            <person name="Hainaut M."/>
            <person name="Levati E."/>
            <person name="Barry K.W."/>
            <person name="Belfiori B."/>
            <person name="Cichocki N."/>
            <person name="Clum A."/>
            <person name="Dockter R.B."/>
            <person name="Fauchery L."/>
            <person name="Guy J."/>
            <person name="Iotti M."/>
            <person name="Le Tacon F."/>
            <person name="Lindquist E.A."/>
            <person name="Lipzen A."/>
            <person name="Malagnac F."/>
            <person name="Mello A."/>
            <person name="Molinier V."/>
            <person name="Miyauchi S."/>
            <person name="Poulain J."/>
            <person name="Riccioni C."/>
            <person name="Rubini A."/>
            <person name="Sitrit Y."/>
            <person name="Splivallo R."/>
            <person name="Traeger S."/>
            <person name="Wang M."/>
            <person name="Zifcakova L."/>
            <person name="Wipf D."/>
            <person name="Zambonelli A."/>
            <person name="Paolocci F."/>
            <person name="Nowrousian M."/>
            <person name="Ottonello S."/>
            <person name="Baldrian P."/>
            <person name="Spatafora J.W."/>
            <person name="Henrissat B."/>
            <person name="Nagy L.G."/>
            <person name="Aury J.M."/>
            <person name="Wincker P."/>
            <person name="Grigoriev I.V."/>
            <person name="Bonfante P."/>
            <person name="Martin F.M."/>
        </authorList>
    </citation>
    <scope>NUCLEOTIDE SEQUENCE [LARGE SCALE GENOMIC DNA]</scope>
    <source>
        <strain evidence="15 16">RN42</strain>
    </source>
</reference>
<dbReference type="GO" id="GO:0004834">
    <property type="term" value="F:tryptophan synthase activity"/>
    <property type="evidence" value="ECO:0007669"/>
    <property type="project" value="UniProtKB-EC"/>
</dbReference>
<keyword evidence="7 13" id="KW-0028">Amino-acid biosynthesis</keyword>
<evidence type="ECO:0000256" key="4">
    <source>
        <dbReference type="ARBA" id="ARBA00006095"/>
    </source>
</evidence>
<dbReference type="Proteomes" id="UP000275078">
    <property type="component" value="Unassembled WGS sequence"/>
</dbReference>
<dbReference type="OrthoDB" id="10050244at2759"/>
<dbReference type="Pfam" id="PF00290">
    <property type="entry name" value="Trp_syntA"/>
    <property type="match status" value="1"/>
</dbReference>
<evidence type="ECO:0000259" key="14">
    <source>
        <dbReference type="Pfam" id="PF00291"/>
    </source>
</evidence>
<comment type="similarity">
    <text evidence="4">In the N-terminal section; belongs to the TrpA family.</text>
</comment>
<dbReference type="InterPro" id="IPR023026">
    <property type="entry name" value="Trp_synth_beta/beta-like"/>
</dbReference>
<comment type="cofactor">
    <cofactor evidence="1 13">
        <name>pyridoxal 5'-phosphate</name>
        <dbReference type="ChEBI" id="CHEBI:597326"/>
    </cofactor>
</comment>
<evidence type="ECO:0000256" key="9">
    <source>
        <dbReference type="ARBA" id="ARBA00022898"/>
    </source>
</evidence>
<dbReference type="InterPro" id="IPR006653">
    <property type="entry name" value="Trp_synth_b_CS"/>
</dbReference>
<dbReference type="AlphaFoldDB" id="A0A3N4IL78"/>
<accession>A0A3N4IL78</accession>
<dbReference type="PANTHER" id="PTHR48077:SF3">
    <property type="entry name" value="TRYPTOPHAN SYNTHASE"/>
    <property type="match status" value="1"/>
</dbReference>
<keyword evidence="11 13" id="KW-0456">Lyase</keyword>
<dbReference type="PROSITE" id="PS00168">
    <property type="entry name" value="TRP_SYNTHASE_BETA"/>
    <property type="match status" value="1"/>
</dbReference>
<dbReference type="HAMAP" id="MF_00131">
    <property type="entry name" value="Trp_synth_alpha"/>
    <property type="match status" value="1"/>
</dbReference>
<evidence type="ECO:0000313" key="16">
    <source>
        <dbReference type="Proteomes" id="UP000275078"/>
    </source>
</evidence>
<evidence type="ECO:0000256" key="12">
    <source>
        <dbReference type="ARBA" id="ARBA00049047"/>
    </source>
</evidence>
<dbReference type="FunFam" id="3.40.50.1100:FF:000004">
    <property type="entry name" value="Tryptophan synthase beta chain"/>
    <property type="match status" value="1"/>
</dbReference>
<dbReference type="PANTHER" id="PTHR48077">
    <property type="entry name" value="TRYPTOPHAN SYNTHASE-RELATED"/>
    <property type="match status" value="1"/>
</dbReference>
<dbReference type="FunFam" id="3.40.50.1100:FF:000001">
    <property type="entry name" value="Tryptophan synthase beta chain"/>
    <property type="match status" value="1"/>
</dbReference>
<dbReference type="NCBIfam" id="TIGR00262">
    <property type="entry name" value="trpA"/>
    <property type="match status" value="1"/>
</dbReference>
<comment type="similarity">
    <text evidence="3">In the C-terminal section; belongs to the TrpB family.</text>
</comment>
<proteinExistence type="inferred from homology"/>
<dbReference type="SUPFAM" id="SSF53686">
    <property type="entry name" value="Tryptophan synthase beta subunit-like PLP-dependent enzymes"/>
    <property type="match status" value="1"/>
</dbReference>
<dbReference type="NCBIfam" id="TIGR00263">
    <property type="entry name" value="trpB"/>
    <property type="match status" value="1"/>
</dbReference>
<dbReference type="FunFam" id="3.20.20.70:FF:000151">
    <property type="entry name" value="Tryptophan synthase"/>
    <property type="match status" value="1"/>
</dbReference>
<evidence type="ECO:0000256" key="10">
    <source>
        <dbReference type="ARBA" id="ARBA00023141"/>
    </source>
</evidence>
<organism evidence="15 16">
    <name type="scientific">Ascobolus immersus RN42</name>
    <dbReference type="NCBI Taxonomy" id="1160509"/>
    <lineage>
        <taxon>Eukaryota</taxon>
        <taxon>Fungi</taxon>
        <taxon>Dikarya</taxon>
        <taxon>Ascomycota</taxon>
        <taxon>Pezizomycotina</taxon>
        <taxon>Pezizomycetes</taxon>
        <taxon>Pezizales</taxon>
        <taxon>Ascobolaceae</taxon>
        <taxon>Ascobolus</taxon>
    </lineage>
</organism>
<comment type="pathway">
    <text evidence="2 13">Amino-acid biosynthesis; L-tryptophan biosynthesis; L-tryptophan from chorismate: step 5/5.</text>
</comment>
<dbReference type="GO" id="GO:0005737">
    <property type="term" value="C:cytoplasm"/>
    <property type="evidence" value="ECO:0007669"/>
    <property type="project" value="TreeGrafter"/>
</dbReference>
<keyword evidence="8 13" id="KW-0822">Tryptophan biosynthesis</keyword>
<gene>
    <name evidence="15" type="ORF">BJ508DRAFT_411358</name>
</gene>
<dbReference type="Pfam" id="PF00291">
    <property type="entry name" value="PALP"/>
    <property type="match status" value="1"/>
</dbReference>
<dbReference type="SUPFAM" id="SSF51366">
    <property type="entry name" value="Ribulose-phoshate binding barrel"/>
    <property type="match status" value="1"/>
</dbReference>
<comment type="catalytic activity">
    <reaction evidence="12 13">
        <text>(1S,2R)-1-C-(indol-3-yl)glycerol 3-phosphate + L-serine = D-glyceraldehyde 3-phosphate + L-tryptophan + H2O</text>
        <dbReference type="Rhea" id="RHEA:10532"/>
        <dbReference type="ChEBI" id="CHEBI:15377"/>
        <dbReference type="ChEBI" id="CHEBI:33384"/>
        <dbReference type="ChEBI" id="CHEBI:57912"/>
        <dbReference type="ChEBI" id="CHEBI:58866"/>
        <dbReference type="ChEBI" id="CHEBI:59776"/>
        <dbReference type="EC" id="4.2.1.20"/>
    </reaction>
</comment>
<dbReference type="HAMAP" id="MF_00133">
    <property type="entry name" value="Trp_synth_beta"/>
    <property type="match status" value="1"/>
</dbReference>
<evidence type="ECO:0000256" key="3">
    <source>
        <dbReference type="ARBA" id="ARBA00005761"/>
    </source>
</evidence>
<feature type="domain" description="Tryptophan synthase beta chain-like PALP" evidence="14">
    <location>
        <begin position="379"/>
        <end position="698"/>
    </location>
</feature>
<dbReference type="InterPro" id="IPR013785">
    <property type="entry name" value="Aldolase_TIM"/>
</dbReference>
<dbReference type="InterPro" id="IPR018204">
    <property type="entry name" value="Trp_synthase_alpha_AS"/>
</dbReference>
<dbReference type="InterPro" id="IPR001926">
    <property type="entry name" value="TrpB-like_PALP"/>
</dbReference>
<dbReference type="EMBL" id="ML119650">
    <property type="protein sequence ID" value="RPA86167.1"/>
    <property type="molecule type" value="Genomic_DNA"/>
</dbReference>
<evidence type="ECO:0000256" key="5">
    <source>
        <dbReference type="ARBA" id="ARBA00012043"/>
    </source>
</evidence>
<dbReference type="EC" id="4.2.1.20" evidence="5 13"/>
<keyword evidence="9 13" id="KW-0663">Pyridoxal phosphate</keyword>
<evidence type="ECO:0000256" key="11">
    <source>
        <dbReference type="ARBA" id="ARBA00023239"/>
    </source>
</evidence>
<dbReference type="STRING" id="1160509.A0A3N4IL78"/>
<dbReference type="PROSITE" id="PS00167">
    <property type="entry name" value="TRP_SYNTHASE_ALPHA"/>
    <property type="match status" value="1"/>
</dbReference>
<dbReference type="InterPro" id="IPR002028">
    <property type="entry name" value="Trp_synthase_suA"/>
</dbReference>
<evidence type="ECO:0000256" key="7">
    <source>
        <dbReference type="ARBA" id="ARBA00022605"/>
    </source>
</evidence>
<sequence length="724" mass="77496">MAEQLKSVFRNANKEGRRAFVAYVTVGFPTIEDTVDVMLGLEAGGTDVIELGIPFTDPIADGPTIQKANTIALNNGVNITIALQLVRDARKRGLKAPVVFMGYYNPMLAYGDDNLIRDSKEAGVNGFIICDLPPEEAIRFRKTCSAGGLSYIPLIAPSTSDARMKFLCGIADSFIYVVSRMGVTGVTGAISTAIPELCAKVHKYGGDTPIAVGFGVSTRADFLAIGENAEGVVIGSQIITTLANAEPSKRAEEIKKYVASVVGRDINAPTTRQVGLDEAIGASAIEGDVGVSAPTAVITEKDAAKVDLVGGIEAMAAEEPVNPNIIPARFGEFGGQYVPEVLMDCLRELEHGFNEANNDPKFWEEFRSYYPYMGRPGHLHLAERLTEHAGGANIWLKREDLNHTGSHKINNALGQILVARRLGKTEIIAETGAGQHGVATATVCAKFGMKCTVFMGAEDVRRQALNVFRIKLLGASVVAVEAGTRTLRDAVNEALRFWVTNLDTTHYIIGSAIGPHPFPTIVRTFQSVIGNETKEQMQRLRGKLPDAVVACVGGGSNCVGMFYPFSKDPSVKLLGVEAGGDGIDTDRHSATLSGGTKGVLHGVRTYVLQNKEGQITDTHSVSAGLDYPGVGPELSSWKDSNRAKFIAATDADAFLGFKLLSELEGIIPALESAHAIYGGMELAKTMKKDEDIVICLSGRGDKDVQSVAEELPRLGPKIGWDLRF</sequence>
<dbReference type="Gene3D" id="3.40.50.1100">
    <property type="match status" value="2"/>
</dbReference>
<dbReference type="Gene3D" id="3.20.20.70">
    <property type="entry name" value="Aldolase class I"/>
    <property type="match status" value="1"/>
</dbReference>
<dbReference type="InterPro" id="IPR006654">
    <property type="entry name" value="Trp_synth_beta"/>
</dbReference>
<name>A0A3N4IL78_ASCIM</name>
<evidence type="ECO:0000256" key="13">
    <source>
        <dbReference type="RuleBase" id="RU003663"/>
    </source>
</evidence>
<evidence type="ECO:0000256" key="1">
    <source>
        <dbReference type="ARBA" id="ARBA00001933"/>
    </source>
</evidence>
<evidence type="ECO:0000256" key="2">
    <source>
        <dbReference type="ARBA" id="ARBA00004733"/>
    </source>
</evidence>
<evidence type="ECO:0000256" key="6">
    <source>
        <dbReference type="ARBA" id="ARBA00018724"/>
    </source>
</evidence>
<dbReference type="CDD" id="cd04724">
    <property type="entry name" value="Tryptophan_synthase_alpha"/>
    <property type="match status" value="1"/>
</dbReference>